<evidence type="ECO:0000313" key="5">
    <source>
        <dbReference type="EMBL" id="GJG28562.1"/>
    </source>
</evidence>
<evidence type="ECO:0000256" key="4">
    <source>
        <dbReference type="RuleBase" id="RU361169"/>
    </source>
</evidence>
<reference evidence="5" key="1">
    <citation type="submission" date="2021-08" db="EMBL/GenBank/DDBJ databases">
        <title>Prevotella lacticifex sp. nov., isolated from rumen of cow.</title>
        <authorList>
            <person name="Shinkai T."/>
            <person name="Ikeyama N."/>
            <person name="Kumagai M."/>
            <person name="Ohmori H."/>
            <person name="Sakamoto M."/>
            <person name="Ohkuma M."/>
            <person name="Mitsumori M."/>
        </authorList>
    </citation>
    <scope>NUCLEOTIDE SEQUENCE</scope>
    <source>
        <strain evidence="5">DSM 11371</strain>
    </source>
</reference>
<sequence length="459" mass="50316">MNKLIIGIISLLMIGNVQCLSAFEIPHVEQPTFANYEVSIIDFGAQCGPDHVNTMAINQAIKAVSQHGGGKVIIPAGYWMTGAIEMQSNVNLYLDYNAFVSFTTNISDYRLVDTDFEGSPSKRCIAPISGTHLQNIAITGHGVFDGSGERWRPVKRSKLTSAQWKNFTSRPGSVNKKGDVWEPDSNAANIRPVLLNFTSCKNVKLEGVTFKNSPAWCVHPLLCENVTIDNIKVNNPWYAQNGDALDVESCKNVVIINSLFDAGDDAICIKSGKNEAGRRRGVPCENVYIKNNTVLHGHGGFVIGSEMSGGVKNIYISDCTFIGTDVGLRFKSARGRGGVVENIYIDRINMKNIVNEAITMNLYYSSNGKPAERTDVNEGTPVFRNIEMKNLLVEGAGKSFYLYGLPEMPLENISIQNMRVSKIAETSSINYAKNIKIEGYQASDAKHIVVSNSSAVKIK</sequence>
<name>A0AA37HZ11_SEGBR</name>
<dbReference type="PANTHER" id="PTHR31339">
    <property type="entry name" value="PECTIN LYASE-RELATED"/>
    <property type="match status" value="1"/>
</dbReference>
<comment type="caution">
    <text evidence="5">The sequence shown here is derived from an EMBL/GenBank/DDBJ whole genome shotgun (WGS) entry which is preliminary data.</text>
</comment>
<dbReference type="GO" id="GO:0004650">
    <property type="term" value="F:polygalacturonase activity"/>
    <property type="evidence" value="ECO:0007669"/>
    <property type="project" value="InterPro"/>
</dbReference>
<organism evidence="5 6">
    <name type="scientific">Segatella bryantii</name>
    <name type="common">Prevotella bryantii</name>
    <dbReference type="NCBI Taxonomy" id="77095"/>
    <lineage>
        <taxon>Bacteria</taxon>
        <taxon>Pseudomonadati</taxon>
        <taxon>Bacteroidota</taxon>
        <taxon>Bacteroidia</taxon>
        <taxon>Bacteroidales</taxon>
        <taxon>Prevotellaceae</taxon>
        <taxon>Segatella</taxon>
    </lineage>
</organism>
<dbReference type="Gene3D" id="2.160.20.10">
    <property type="entry name" value="Single-stranded right-handed beta-helix, Pectin lyase-like"/>
    <property type="match status" value="1"/>
</dbReference>
<protein>
    <submittedName>
        <fullName evidence="5">Glycoside hydrolase</fullName>
    </submittedName>
</protein>
<evidence type="ECO:0000256" key="1">
    <source>
        <dbReference type="ARBA" id="ARBA00008834"/>
    </source>
</evidence>
<dbReference type="EMBL" id="BPTR01000001">
    <property type="protein sequence ID" value="GJG28562.1"/>
    <property type="molecule type" value="Genomic_DNA"/>
</dbReference>
<gene>
    <name evidence="5" type="ORF">PRRU23_22620</name>
</gene>
<dbReference type="InterPro" id="IPR012334">
    <property type="entry name" value="Pectin_lyas_fold"/>
</dbReference>
<dbReference type="GO" id="GO:0005975">
    <property type="term" value="P:carbohydrate metabolic process"/>
    <property type="evidence" value="ECO:0007669"/>
    <property type="project" value="InterPro"/>
</dbReference>
<dbReference type="PROSITE" id="PS00502">
    <property type="entry name" value="POLYGALACTURONASE"/>
    <property type="match status" value="1"/>
</dbReference>
<evidence type="ECO:0000256" key="3">
    <source>
        <dbReference type="ARBA" id="ARBA00023295"/>
    </source>
</evidence>
<dbReference type="Proteomes" id="UP000887043">
    <property type="component" value="Unassembled WGS sequence"/>
</dbReference>
<accession>A0AA37HZ11</accession>
<comment type="similarity">
    <text evidence="1 4">Belongs to the glycosyl hydrolase 28 family.</text>
</comment>
<keyword evidence="2 4" id="KW-0378">Hydrolase</keyword>
<dbReference type="InterPro" id="IPR006626">
    <property type="entry name" value="PbH1"/>
</dbReference>
<proteinExistence type="inferred from homology"/>
<dbReference type="InterPro" id="IPR000743">
    <property type="entry name" value="Glyco_hydro_28"/>
</dbReference>
<dbReference type="SUPFAM" id="SSF51126">
    <property type="entry name" value="Pectin lyase-like"/>
    <property type="match status" value="1"/>
</dbReference>
<dbReference type="SMART" id="SM00710">
    <property type="entry name" value="PbH1"/>
    <property type="match status" value="4"/>
</dbReference>
<evidence type="ECO:0000256" key="2">
    <source>
        <dbReference type="ARBA" id="ARBA00022801"/>
    </source>
</evidence>
<dbReference type="InterPro" id="IPR011050">
    <property type="entry name" value="Pectin_lyase_fold/virulence"/>
</dbReference>
<dbReference type="RefSeq" id="WP_050787886.1">
    <property type="nucleotide sequence ID" value="NZ_BPTR01000001.1"/>
</dbReference>
<dbReference type="Pfam" id="PF00295">
    <property type="entry name" value="Glyco_hydro_28"/>
    <property type="match status" value="1"/>
</dbReference>
<evidence type="ECO:0000313" key="6">
    <source>
        <dbReference type="Proteomes" id="UP000887043"/>
    </source>
</evidence>
<dbReference type="PANTHER" id="PTHR31339:SF9">
    <property type="entry name" value="PLASMIN AND FIBRONECTIN-BINDING PROTEIN A"/>
    <property type="match status" value="1"/>
</dbReference>
<keyword evidence="3 4" id="KW-0326">Glycosidase</keyword>
<dbReference type="InterPro" id="IPR051801">
    <property type="entry name" value="GH28_Enzymes"/>
</dbReference>
<dbReference type="AlphaFoldDB" id="A0AA37HZ11"/>